<proteinExistence type="predicted"/>
<dbReference type="AlphaFoldDB" id="A0A8T0W127"/>
<dbReference type="EMBL" id="CM029039">
    <property type="protein sequence ID" value="KAG2640397.1"/>
    <property type="molecule type" value="Genomic_DNA"/>
</dbReference>
<sequence>MEAYRVSPWARFRFAVPIAAQHTSNGKSFYSPSAIPFQPAEPKPSRAPAHHPVPTPPVRCRKFERRERQSHARLPKRKPSRPPPCSHAFLPLHPLPRAHPKSSARELPPPAAAPSQIPPASDRISGASRRARTSFACGAAFPAPRADPKHFRKRRRHLAIAIASRDFDRIPTVVFEQI</sequence>
<dbReference type="Proteomes" id="UP000823388">
    <property type="component" value="Chromosome 2K"/>
</dbReference>
<feature type="region of interest" description="Disordered" evidence="1">
    <location>
        <begin position="23"/>
        <end position="131"/>
    </location>
</feature>
<organism evidence="2 3">
    <name type="scientific">Panicum virgatum</name>
    <name type="common">Blackwell switchgrass</name>
    <dbReference type="NCBI Taxonomy" id="38727"/>
    <lineage>
        <taxon>Eukaryota</taxon>
        <taxon>Viridiplantae</taxon>
        <taxon>Streptophyta</taxon>
        <taxon>Embryophyta</taxon>
        <taxon>Tracheophyta</taxon>
        <taxon>Spermatophyta</taxon>
        <taxon>Magnoliopsida</taxon>
        <taxon>Liliopsida</taxon>
        <taxon>Poales</taxon>
        <taxon>Poaceae</taxon>
        <taxon>PACMAD clade</taxon>
        <taxon>Panicoideae</taxon>
        <taxon>Panicodae</taxon>
        <taxon>Paniceae</taxon>
        <taxon>Panicinae</taxon>
        <taxon>Panicum</taxon>
        <taxon>Panicum sect. Hiantes</taxon>
    </lineage>
</organism>
<evidence type="ECO:0000313" key="2">
    <source>
        <dbReference type="EMBL" id="KAG2640397.1"/>
    </source>
</evidence>
<keyword evidence="3" id="KW-1185">Reference proteome</keyword>
<comment type="caution">
    <text evidence="2">The sequence shown here is derived from an EMBL/GenBank/DDBJ whole genome shotgun (WGS) entry which is preliminary data.</text>
</comment>
<name>A0A8T0W127_PANVG</name>
<protein>
    <submittedName>
        <fullName evidence="2">Uncharacterized protein</fullName>
    </submittedName>
</protein>
<reference evidence="2" key="1">
    <citation type="submission" date="2020-05" db="EMBL/GenBank/DDBJ databases">
        <title>WGS assembly of Panicum virgatum.</title>
        <authorList>
            <person name="Lovell J.T."/>
            <person name="Jenkins J."/>
            <person name="Shu S."/>
            <person name="Juenger T.E."/>
            <person name="Schmutz J."/>
        </authorList>
    </citation>
    <scope>NUCLEOTIDE SEQUENCE</scope>
    <source>
        <strain evidence="2">AP13</strain>
    </source>
</reference>
<evidence type="ECO:0000313" key="3">
    <source>
        <dbReference type="Proteomes" id="UP000823388"/>
    </source>
</evidence>
<accession>A0A8T0W127</accession>
<gene>
    <name evidence="2" type="ORF">PVAP13_2KG090364</name>
</gene>
<feature type="compositionally biased region" description="Basic residues" evidence="1">
    <location>
        <begin position="71"/>
        <end position="80"/>
    </location>
</feature>
<evidence type="ECO:0000256" key="1">
    <source>
        <dbReference type="SAM" id="MobiDB-lite"/>
    </source>
</evidence>